<proteinExistence type="inferred from homology"/>
<dbReference type="PANTHER" id="PTHR47151:SF2">
    <property type="entry name" value="AMINO ACID BINDING PROTEIN"/>
    <property type="match status" value="1"/>
</dbReference>
<evidence type="ECO:0000256" key="3">
    <source>
        <dbReference type="SAM" id="SignalP"/>
    </source>
</evidence>
<reference evidence="5 6" key="1">
    <citation type="journal article" date="2011" name="Stand. Genomic Sci.">
        <title>Complete genome sequence of Rhodospirillum rubrum type strain (S1).</title>
        <authorList>
            <person name="Munk A.C."/>
            <person name="Copeland A."/>
            <person name="Lucas S."/>
            <person name="Lapidus A."/>
            <person name="Del Rio T.G."/>
            <person name="Barry K."/>
            <person name="Detter J.C."/>
            <person name="Hammon N."/>
            <person name="Israni S."/>
            <person name="Pitluck S."/>
            <person name="Brettin T."/>
            <person name="Bruce D."/>
            <person name="Han C."/>
            <person name="Tapia R."/>
            <person name="Gilna P."/>
            <person name="Schmutz J."/>
            <person name="Larimer F."/>
            <person name="Land M."/>
            <person name="Kyrpides N.C."/>
            <person name="Mavromatis K."/>
            <person name="Richardson P."/>
            <person name="Rohde M."/>
            <person name="Goker M."/>
            <person name="Klenk H.P."/>
            <person name="Zhang Y."/>
            <person name="Roberts G.P."/>
            <person name="Reslewic S."/>
            <person name="Schwartz D.C."/>
        </authorList>
    </citation>
    <scope>NUCLEOTIDE SEQUENCE [LARGE SCALE GENOMIC DNA]</scope>
    <source>
        <strain evidence="6">ATCC 11170 / ATH 1.1.1 / DSM 467 / LMG 4362 / NCIMB 8255 / S1</strain>
    </source>
</reference>
<comment type="similarity">
    <text evidence="1">Belongs to the leucine-binding protein family.</text>
</comment>
<dbReference type="PANTHER" id="PTHR47151">
    <property type="entry name" value="LEU/ILE/VAL-BINDING ABC TRANSPORTER SUBUNIT"/>
    <property type="match status" value="1"/>
</dbReference>
<evidence type="ECO:0000256" key="1">
    <source>
        <dbReference type="ARBA" id="ARBA00010062"/>
    </source>
</evidence>
<dbReference type="InterPro" id="IPR028081">
    <property type="entry name" value="Leu-bd"/>
</dbReference>
<keyword evidence="2 3" id="KW-0732">Signal</keyword>
<feature type="signal peptide" evidence="3">
    <location>
        <begin position="1"/>
        <end position="28"/>
    </location>
</feature>
<dbReference type="InterPro" id="IPR028082">
    <property type="entry name" value="Peripla_BP_I"/>
</dbReference>
<keyword evidence="5" id="KW-0675">Receptor</keyword>
<dbReference type="HOGENOM" id="CLU_027128_6_1_5"/>
<accession>Q2RMX3</accession>
<dbReference type="eggNOG" id="COG0683">
    <property type="taxonomic scope" value="Bacteria"/>
</dbReference>
<dbReference type="Proteomes" id="UP000001929">
    <property type="component" value="Chromosome"/>
</dbReference>
<dbReference type="EMBL" id="CP000230">
    <property type="protein sequence ID" value="ABC24522.1"/>
    <property type="molecule type" value="Genomic_DNA"/>
</dbReference>
<evidence type="ECO:0000313" key="6">
    <source>
        <dbReference type="Proteomes" id="UP000001929"/>
    </source>
</evidence>
<feature type="domain" description="Leucine-binding protein" evidence="4">
    <location>
        <begin position="31"/>
        <end position="374"/>
    </location>
</feature>
<evidence type="ECO:0000313" key="5">
    <source>
        <dbReference type="EMBL" id="ABC24522.1"/>
    </source>
</evidence>
<dbReference type="EnsemblBacteria" id="ABC24522">
    <property type="protein sequence ID" value="ABC24522"/>
    <property type="gene ID" value="Rru_A3728"/>
</dbReference>
<protein>
    <submittedName>
        <fullName evidence="5">Extracellular ligand-binding receptor</fullName>
    </submittedName>
</protein>
<dbReference type="SUPFAM" id="SSF53822">
    <property type="entry name" value="Periplasmic binding protein-like I"/>
    <property type="match status" value="1"/>
</dbReference>
<dbReference type="STRING" id="269796.Rru_A3728"/>
<feature type="chain" id="PRO_5004214704" evidence="3">
    <location>
        <begin position="29"/>
        <end position="392"/>
    </location>
</feature>
<dbReference type="CDD" id="cd06347">
    <property type="entry name" value="PBP1_ABC_LivK_ligand_binding-like"/>
    <property type="match status" value="1"/>
</dbReference>
<dbReference type="Gene3D" id="3.40.50.2300">
    <property type="match status" value="2"/>
</dbReference>
<dbReference type="RefSeq" id="WP_011391475.1">
    <property type="nucleotide sequence ID" value="NC_007643.1"/>
</dbReference>
<sequence>MPFVSTTRAGLLAGAFALAIGFAGPAASADPIKIGGAFNLTGGQASLDGPAKNGAQLAIDTLNAAGGVNGTPLELVVYDGKTDPAVVASLGSQLINSDKVSAIIGFSDSDPVLALGPNAQKAGVPFIAVGATSPKLPDQIGDTMFLACFGDNTQAAVGASFAIDDLKAKSVYVLEDTANEYATLLSKYFRETFEHLGGKVIGRDTYRTGDKSFTAQITKIKAAAEKPDILYIAATPDSIGLVVRQVRQAGLKLPIVGGDGYDTPLLLEVGGASANNVYFTTHSFVSDSAPGPMKTFFDAYGKAYGNAPENAFAALGYDTVMLVADAIKRAGSGDPAAIRKALTETKDLAGVTGAVTFAEGSRVPVKSVTVIGVKDKALYKAAEMAPTFVPKP</sequence>
<keyword evidence="6" id="KW-1185">Reference proteome</keyword>
<evidence type="ECO:0000256" key="2">
    <source>
        <dbReference type="ARBA" id="ARBA00022729"/>
    </source>
</evidence>
<organism evidence="5 6">
    <name type="scientific">Rhodospirillum rubrum (strain ATCC 11170 / ATH 1.1.1 / DSM 467 / LMG 4362 / NCIMB 8255 / S1)</name>
    <dbReference type="NCBI Taxonomy" id="269796"/>
    <lineage>
        <taxon>Bacteria</taxon>
        <taxon>Pseudomonadati</taxon>
        <taxon>Pseudomonadota</taxon>
        <taxon>Alphaproteobacteria</taxon>
        <taxon>Rhodospirillales</taxon>
        <taxon>Rhodospirillaceae</taxon>
        <taxon>Rhodospirillum</taxon>
    </lineage>
</organism>
<dbReference type="KEGG" id="rru:Rru_A3728"/>
<evidence type="ECO:0000259" key="4">
    <source>
        <dbReference type="Pfam" id="PF13458"/>
    </source>
</evidence>
<name>Q2RMX3_RHORT</name>
<gene>
    <name evidence="5" type="ordered locus">Rru_A3728</name>
</gene>
<dbReference type="AlphaFoldDB" id="Q2RMX3"/>
<dbReference type="PhylomeDB" id="Q2RMX3"/>
<dbReference type="Pfam" id="PF13458">
    <property type="entry name" value="Peripla_BP_6"/>
    <property type="match status" value="1"/>
</dbReference>
<dbReference type="PATRIC" id="fig|269796.9.peg.3852"/>